<accession>A0A084QY25</accession>
<name>A0A084QY25_STAC4</name>
<organism evidence="1 2">
    <name type="scientific">Stachybotrys chlorohalonatus (strain IBT 40285)</name>
    <dbReference type="NCBI Taxonomy" id="1283841"/>
    <lineage>
        <taxon>Eukaryota</taxon>
        <taxon>Fungi</taxon>
        <taxon>Dikarya</taxon>
        <taxon>Ascomycota</taxon>
        <taxon>Pezizomycotina</taxon>
        <taxon>Sordariomycetes</taxon>
        <taxon>Hypocreomycetidae</taxon>
        <taxon>Hypocreales</taxon>
        <taxon>Stachybotryaceae</taxon>
        <taxon>Stachybotrys</taxon>
    </lineage>
</organism>
<proteinExistence type="predicted"/>
<dbReference type="EMBL" id="KL659708">
    <property type="protein sequence ID" value="KFA68860.1"/>
    <property type="molecule type" value="Genomic_DNA"/>
</dbReference>
<keyword evidence="2" id="KW-1185">Reference proteome</keyword>
<reference evidence="1 2" key="1">
    <citation type="journal article" date="2014" name="BMC Genomics">
        <title>Comparative genome sequencing reveals chemotype-specific gene clusters in the toxigenic black mold Stachybotrys.</title>
        <authorList>
            <person name="Semeiks J."/>
            <person name="Borek D."/>
            <person name="Otwinowski Z."/>
            <person name="Grishin N.V."/>
        </authorList>
    </citation>
    <scope>NUCLEOTIDE SEQUENCE [LARGE SCALE GENOMIC DNA]</scope>
    <source>
        <strain evidence="1 2">IBT 40285</strain>
    </source>
</reference>
<dbReference type="HOGENOM" id="CLU_2706432_0_0_1"/>
<dbReference type="Proteomes" id="UP000028524">
    <property type="component" value="Unassembled WGS sequence"/>
</dbReference>
<dbReference type="AlphaFoldDB" id="A0A084QY25"/>
<dbReference type="InParanoid" id="A0A084QY25"/>
<evidence type="ECO:0000313" key="2">
    <source>
        <dbReference type="Proteomes" id="UP000028524"/>
    </source>
</evidence>
<gene>
    <name evidence="1" type="ORF">S40285_09889</name>
</gene>
<evidence type="ECO:0000313" key="1">
    <source>
        <dbReference type="EMBL" id="KFA68860.1"/>
    </source>
</evidence>
<sequence length="73" mass="7892">MDQLIDQLGLGLCLLGLDEVLSANGPGASDSHGDEDEGDSTFDEKKFLEYLGSARDLIVEKLNAPNFEHASRL</sequence>
<protein>
    <submittedName>
        <fullName evidence="1">Uncharacterized protein</fullName>
    </submittedName>
</protein>